<dbReference type="Proteomes" id="UP001202961">
    <property type="component" value="Unassembled WGS sequence"/>
</dbReference>
<evidence type="ECO:0000313" key="1">
    <source>
        <dbReference type="EMBL" id="MCM2372873.1"/>
    </source>
</evidence>
<organism evidence="1 2">
    <name type="scientific">Aporhodopirellula aestuarii</name>
    <dbReference type="NCBI Taxonomy" id="2950107"/>
    <lineage>
        <taxon>Bacteria</taxon>
        <taxon>Pseudomonadati</taxon>
        <taxon>Planctomycetota</taxon>
        <taxon>Planctomycetia</taxon>
        <taxon>Pirellulales</taxon>
        <taxon>Pirellulaceae</taxon>
        <taxon>Aporhodopirellula</taxon>
    </lineage>
</organism>
<accession>A0ABT0U7J8</accession>
<gene>
    <name evidence="1" type="ORF">NB063_19855</name>
</gene>
<name>A0ABT0U7J8_9BACT</name>
<comment type="caution">
    <text evidence="1">The sequence shown here is derived from an EMBL/GenBank/DDBJ whole genome shotgun (WGS) entry which is preliminary data.</text>
</comment>
<reference evidence="1 2" key="1">
    <citation type="journal article" date="2022" name="Syst. Appl. Microbiol.">
        <title>Rhodopirellula aestuarii sp. nov., a novel member of the genus Rhodopirellula isolated from brackish sediments collected in the Tagus River estuary, Portugal.</title>
        <authorList>
            <person name="Vitorino I.R."/>
            <person name="Klimek D."/>
            <person name="Calusinska M."/>
            <person name="Lobo-da-Cunha A."/>
            <person name="Vasconcelos V."/>
            <person name="Lage O.M."/>
        </authorList>
    </citation>
    <scope>NUCLEOTIDE SEQUENCE [LARGE SCALE GENOMIC DNA]</scope>
    <source>
        <strain evidence="1 2">ICT_H3.1</strain>
    </source>
</reference>
<dbReference type="EMBL" id="JAMQBK010000057">
    <property type="protein sequence ID" value="MCM2372873.1"/>
    <property type="molecule type" value="Genomic_DNA"/>
</dbReference>
<protein>
    <submittedName>
        <fullName evidence="1">Uncharacterized protein</fullName>
    </submittedName>
</protein>
<proteinExistence type="predicted"/>
<keyword evidence="2" id="KW-1185">Reference proteome</keyword>
<evidence type="ECO:0000313" key="2">
    <source>
        <dbReference type="Proteomes" id="UP001202961"/>
    </source>
</evidence>
<sequence length="150" mass="17076">MKYSEKCPHAAIVGVVGILLPLFLLIIGLGPSTQLRAEDSIESPLWQFGVRRWETPNQSVNFDWPAKRNVLLGYYEPTDDEKRFIAESSPKPIFAGPVNHRRLRVLYRCQYPHTSIATSNHAYQQIALWSGVFGVDFSDDPANALRSRQY</sequence>